<dbReference type="AlphaFoldDB" id="A0A060C3V6"/>
<protein>
    <submittedName>
        <fullName evidence="1">CAZy families GH23 protein</fullName>
    </submittedName>
</protein>
<proteinExistence type="predicted"/>
<evidence type="ECO:0000313" key="1">
    <source>
        <dbReference type="EMBL" id="AIA87406.1"/>
    </source>
</evidence>
<organism evidence="1">
    <name type="scientific">uncultured Methylobacterium sp</name>
    <dbReference type="NCBI Taxonomy" id="157278"/>
    <lineage>
        <taxon>Bacteria</taxon>
        <taxon>Pseudomonadati</taxon>
        <taxon>Pseudomonadota</taxon>
        <taxon>Alphaproteobacteria</taxon>
        <taxon>Hyphomicrobiales</taxon>
        <taxon>Methylobacteriaceae</taxon>
        <taxon>Methylobacterium</taxon>
        <taxon>environmental samples</taxon>
    </lineage>
</organism>
<reference evidence="1" key="1">
    <citation type="journal article" date="2013" name="Environ. Microbiol.">
        <title>Seasonally variable intestinal metagenomes of the red palm weevil (Rhynchophorus ferrugineus).</title>
        <authorList>
            <person name="Jia S."/>
            <person name="Zhang X."/>
            <person name="Zhang G."/>
            <person name="Yin A."/>
            <person name="Zhang S."/>
            <person name="Li F."/>
            <person name="Wang L."/>
            <person name="Zhao D."/>
            <person name="Yun Q."/>
            <person name="Tala"/>
            <person name="Wang J."/>
            <person name="Sun G."/>
            <person name="Baabdullah M."/>
            <person name="Yu X."/>
            <person name="Hu S."/>
            <person name="Al-Mssallem I.S."/>
            <person name="Yu J."/>
        </authorList>
    </citation>
    <scope>NUCLEOTIDE SEQUENCE</scope>
</reference>
<dbReference type="EMBL" id="KF120137">
    <property type="protein sequence ID" value="AIA87406.1"/>
    <property type="molecule type" value="Genomic_DNA"/>
</dbReference>
<sequence>MLKGIGFADGGYTGNGGKHEPAGIVHRGEYVFDKAATARLGAGNLEALRRGKSLPGFASGGAVGIPTTLKAPPSMAGAAGGGMAQTNNVTVAPVYNITTNGGDKDNAGLKDTLAQSNVDLERMVKALLVEDARKMGPVASAYQGRFGLNPARGIG</sequence>
<accession>A0A060C3V6</accession>
<name>A0A060C3V6_9HYPH</name>